<dbReference type="AlphaFoldDB" id="A0AAV0HZD4"/>
<protein>
    <submittedName>
        <fullName evidence="2">Uncharacterized protein</fullName>
    </submittedName>
</protein>
<dbReference type="Proteomes" id="UP001154282">
    <property type="component" value="Unassembled WGS sequence"/>
</dbReference>
<comment type="caution">
    <text evidence="2">The sequence shown here is derived from an EMBL/GenBank/DDBJ whole genome shotgun (WGS) entry which is preliminary data.</text>
</comment>
<evidence type="ECO:0000313" key="2">
    <source>
        <dbReference type="EMBL" id="CAI0390685.1"/>
    </source>
</evidence>
<proteinExistence type="predicted"/>
<sequence length="44" mass="4704">MSRAGGQPRIFAMRREEANAAPEVVTGSRGINQVKGPNLHVITS</sequence>
<keyword evidence="3" id="KW-1185">Reference proteome</keyword>
<organism evidence="2 3">
    <name type="scientific">Linum tenue</name>
    <dbReference type="NCBI Taxonomy" id="586396"/>
    <lineage>
        <taxon>Eukaryota</taxon>
        <taxon>Viridiplantae</taxon>
        <taxon>Streptophyta</taxon>
        <taxon>Embryophyta</taxon>
        <taxon>Tracheophyta</taxon>
        <taxon>Spermatophyta</taxon>
        <taxon>Magnoliopsida</taxon>
        <taxon>eudicotyledons</taxon>
        <taxon>Gunneridae</taxon>
        <taxon>Pentapetalae</taxon>
        <taxon>rosids</taxon>
        <taxon>fabids</taxon>
        <taxon>Malpighiales</taxon>
        <taxon>Linaceae</taxon>
        <taxon>Linum</taxon>
    </lineage>
</organism>
<evidence type="ECO:0000256" key="1">
    <source>
        <dbReference type="SAM" id="MobiDB-lite"/>
    </source>
</evidence>
<name>A0AAV0HZD4_9ROSI</name>
<dbReference type="EMBL" id="CAMGYJ010000003">
    <property type="protein sequence ID" value="CAI0390685.1"/>
    <property type="molecule type" value="Genomic_DNA"/>
</dbReference>
<feature type="region of interest" description="Disordered" evidence="1">
    <location>
        <begin position="21"/>
        <end position="44"/>
    </location>
</feature>
<evidence type="ECO:0000313" key="3">
    <source>
        <dbReference type="Proteomes" id="UP001154282"/>
    </source>
</evidence>
<gene>
    <name evidence="2" type="ORF">LITE_LOCUS6841</name>
</gene>
<accession>A0AAV0HZD4</accession>
<reference evidence="2" key="1">
    <citation type="submission" date="2022-08" db="EMBL/GenBank/DDBJ databases">
        <authorList>
            <person name="Gutierrez-Valencia J."/>
        </authorList>
    </citation>
    <scope>NUCLEOTIDE SEQUENCE</scope>
</reference>